<reference evidence="1" key="1">
    <citation type="submission" date="2014-05" db="EMBL/GenBank/DDBJ databases">
        <authorList>
            <person name="Chronopoulou M."/>
        </authorList>
    </citation>
    <scope>NUCLEOTIDE SEQUENCE</scope>
    <source>
        <tissue evidence="1">Whole organism</tissue>
    </source>
</reference>
<accession>A0A0K2THU8</accession>
<protein>
    <submittedName>
        <fullName evidence="1">Uncharacterized protein</fullName>
    </submittedName>
</protein>
<dbReference type="EMBL" id="HACA01008004">
    <property type="protein sequence ID" value="CDW25365.1"/>
    <property type="molecule type" value="Transcribed_RNA"/>
</dbReference>
<evidence type="ECO:0000313" key="1">
    <source>
        <dbReference type="EMBL" id="CDW25365.1"/>
    </source>
</evidence>
<organism evidence="1">
    <name type="scientific">Lepeophtheirus salmonis</name>
    <name type="common">Salmon louse</name>
    <name type="synonym">Caligus salmonis</name>
    <dbReference type="NCBI Taxonomy" id="72036"/>
    <lineage>
        <taxon>Eukaryota</taxon>
        <taxon>Metazoa</taxon>
        <taxon>Ecdysozoa</taxon>
        <taxon>Arthropoda</taxon>
        <taxon>Crustacea</taxon>
        <taxon>Multicrustacea</taxon>
        <taxon>Hexanauplia</taxon>
        <taxon>Copepoda</taxon>
        <taxon>Siphonostomatoida</taxon>
        <taxon>Caligidae</taxon>
        <taxon>Lepeophtheirus</taxon>
    </lineage>
</organism>
<sequence>MWADVLHGALLDLIG</sequence>
<proteinExistence type="predicted"/>
<name>A0A0K2THU8_LEPSM</name>